<comment type="caution">
    <text evidence="1">The sequence shown here is derived from an EMBL/GenBank/DDBJ whole genome shotgun (WGS) entry which is preliminary data.</text>
</comment>
<dbReference type="OrthoDB" id="1890790at2759"/>
<dbReference type="EMBL" id="SRLO01008183">
    <property type="protein sequence ID" value="TNN27504.1"/>
    <property type="molecule type" value="Genomic_DNA"/>
</dbReference>
<dbReference type="InterPro" id="IPR028082">
    <property type="entry name" value="Peripla_BP_I"/>
</dbReference>
<dbReference type="Proteomes" id="UP000314294">
    <property type="component" value="Unassembled WGS sequence"/>
</dbReference>
<reference evidence="1 2" key="1">
    <citation type="submission" date="2019-03" db="EMBL/GenBank/DDBJ databases">
        <title>First draft genome of Liparis tanakae, snailfish: a comprehensive survey of snailfish specific genes.</title>
        <authorList>
            <person name="Kim W."/>
            <person name="Song I."/>
            <person name="Jeong J.-H."/>
            <person name="Kim D."/>
            <person name="Kim S."/>
            <person name="Ryu S."/>
            <person name="Song J.Y."/>
            <person name="Lee S.K."/>
        </authorList>
    </citation>
    <scope>NUCLEOTIDE SEQUENCE [LARGE SCALE GENOMIC DNA]</scope>
    <source>
        <tissue evidence="1">Muscle</tissue>
    </source>
</reference>
<dbReference type="AlphaFoldDB" id="A0A4Z2EGA3"/>
<evidence type="ECO:0000313" key="2">
    <source>
        <dbReference type="Proteomes" id="UP000314294"/>
    </source>
</evidence>
<gene>
    <name evidence="1" type="primary">npr2_0</name>
    <name evidence="1" type="ORF">EYF80_062352</name>
</gene>
<proteinExistence type="predicted"/>
<dbReference type="SUPFAM" id="SSF53822">
    <property type="entry name" value="Periplasmic binding protein-like I"/>
    <property type="match status" value="1"/>
</dbReference>
<dbReference type="Gene3D" id="3.40.50.2300">
    <property type="match status" value="1"/>
</dbReference>
<sequence length="83" mass="8892">MNIIAGGFYDGLMLYAHALNETMAESAGRPPGADVTKRMWNRTFHGQCPMKFGAPAPEELARLDLRPPPSASLASLIHGAAAR</sequence>
<name>A0A4Z2EGA3_9TELE</name>
<evidence type="ECO:0000313" key="1">
    <source>
        <dbReference type="EMBL" id="TNN27504.1"/>
    </source>
</evidence>
<accession>A0A4Z2EGA3</accession>
<keyword evidence="2" id="KW-1185">Reference proteome</keyword>
<protein>
    <submittedName>
        <fullName evidence="1">Atrial natriuretic peptide receptor 2</fullName>
    </submittedName>
</protein>
<keyword evidence="1" id="KW-0675">Receptor</keyword>
<organism evidence="1 2">
    <name type="scientific">Liparis tanakae</name>
    <name type="common">Tanaka's snailfish</name>
    <dbReference type="NCBI Taxonomy" id="230148"/>
    <lineage>
        <taxon>Eukaryota</taxon>
        <taxon>Metazoa</taxon>
        <taxon>Chordata</taxon>
        <taxon>Craniata</taxon>
        <taxon>Vertebrata</taxon>
        <taxon>Euteleostomi</taxon>
        <taxon>Actinopterygii</taxon>
        <taxon>Neopterygii</taxon>
        <taxon>Teleostei</taxon>
        <taxon>Neoteleostei</taxon>
        <taxon>Acanthomorphata</taxon>
        <taxon>Eupercaria</taxon>
        <taxon>Perciformes</taxon>
        <taxon>Cottioidei</taxon>
        <taxon>Cottales</taxon>
        <taxon>Liparidae</taxon>
        <taxon>Liparis</taxon>
    </lineage>
</organism>